<dbReference type="OMA" id="NQYQTRK"/>
<sequence length="75" mass="8072">MPNPNTGAVNPVLEPEALPENANVPVNDVKGSSPEGKYGDKNNKETEGGRENQYQTRKTKSSKNNDVGDDTTAKK</sequence>
<dbReference type="EMBL" id="KB446546">
    <property type="protein sequence ID" value="EME38928.1"/>
    <property type="molecule type" value="Genomic_DNA"/>
</dbReference>
<reference evidence="2 3" key="2">
    <citation type="journal article" date="2012" name="PLoS Pathog.">
        <title>Diverse lifestyles and strategies of plant pathogenesis encoded in the genomes of eighteen Dothideomycetes fungi.</title>
        <authorList>
            <person name="Ohm R.A."/>
            <person name="Feau N."/>
            <person name="Henrissat B."/>
            <person name="Schoch C.L."/>
            <person name="Horwitz B.A."/>
            <person name="Barry K.W."/>
            <person name="Condon B.J."/>
            <person name="Copeland A.C."/>
            <person name="Dhillon B."/>
            <person name="Glaser F."/>
            <person name="Hesse C.N."/>
            <person name="Kosti I."/>
            <person name="LaButti K."/>
            <person name="Lindquist E.A."/>
            <person name="Lucas S."/>
            <person name="Salamov A.A."/>
            <person name="Bradshaw R.E."/>
            <person name="Ciuffetti L."/>
            <person name="Hamelin R.C."/>
            <person name="Kema G.H.J."/>
            <person name="Lawrence C."/>
            <person name="Scott J.A."/>
            <person name="Spatafora J.W."/>
            <person name="Turgeon B.G."/>
            <person name="de Wit P.J.G.M."/>
            <person name="Zhong S."/>
            <person name="Goodwin S.B."/>
            <person name="Grigoriev I.V."/>
        </authorList>
    </citation>
    <scope>NUCLEOTIDE SEQUENCE [LARGE SCALE GENOMIC DNA]</scope>
    <source>
        <strain evidence="3">NZE10 / CBS 128990</strain>
    </source>
</reference>
<feature type="region of interest" description="Disordered" evidence="1">
    <location>
        <begin position="1"/>
        <end position="75"/>
    </location>
</feature>
<evidence type="ECO:0000256" key="1">
    <source>
        <dbReference type="SAM" id="MobiDB-lite"/>
    </source>
</evidence>
<evidence type="ECO:0000313" key="3">
    <source>
        <dbReference type="Proteomes" id="UP000016933"/>
    </source>
</evidence>
<evidence type="ECO:0000313" key="2">
    <source>
        <dbReference type="EMBL" id="EME38928.1"/>
    </source>
</evidence>
<proteinExistence type="predicted"/>
<keyword evidence="3" id="KW-1185">Reference proteome</keyword>
<gene>
    <name evidence="2" type="ORF">DOTSEDRAFT_29118</name>
</gene>
<organism evidence="2 3">
    <name type="scientific">Dothistroma septosporum (strain NZE10 / CBS 128990)</name>
    <name type="common">Red band needle blight fungus</name>
    <name type="synonym">Mycosphaerella pini</name>
    <dbReference type="NCBI Taxonomy" id="675120"/>
    <lineage>
        <taxon>Eukaryota</taxon>
        <taxon>Fungi</taxon>
        <taxon>Dikarya</taxon>
        <taxon>Ascomycota</taxon>
        <taxon>Pezizomycotina</taxon>
        <taxon>Dothideomycetes</taxon>
        <taxon>Dothideomycetidae</taxon>
        <taxon>Mycosphaerellales</taxon>
        <taxon>Mycosphaerellaceae</taxon>
        <taxon>Dothistroma</taxon>
    </lineage>
</organism>
<accession>M2WIX9</accession>
<dbReference type="AlphaFoldDB" id="M2WIX9"/>
<dbReference type="Proteomes" id="UP000016933">
    <property type="component" value="Unassembled WGS sequence"/>
</dbReference>
<dbReference type="HOGENOM" id="CLU_2671031_0_0_1"/>
<dbReference type="OrthoDB" id="3631735at2759"/>
<name>M2WIX9_DOTSN</name>
<protein>
    <submittedName>
        <fullName evidence="2">Uncharacterized protein</fullName>
    </submittedName>
</protein>
<reference evidence="3" key="1">
    <citation type="journal article" date="2012" name="PLoS Genet.">
        <title>The genomes of the fungal plant pathogens Cladosporium fulvum and Dothistroma septosporum reveal adaptation to different hosts and lifestyles but also signatures of common ancestry.</title>
        <authorList>
            <person name="de Wit P.J.G.M."/>
            <person name="van der Burgt A."/>
            <person name="Oekmen B."/>
            <person name="Stergiopoulos I."/>
            <person name="Abd-Elsalam K.A."/>
            <person name="Aerts A.L."/>
            <person name="Bahkali A.H."/>
            <person name="Beenen H.G."/>
            <person name="Chettri P."/>
            <person name="Cox M.P."/>
            <person name="Datema E."/>
            <person name="de Vries R.P."/>
            <person name="Dhillon B."/>
            <person name="Ganley A.R."/>
            <person name="Griffiths S.A."/>
            <person name="Guo Y."/>
            <person name="Hamelin R.C."/>
            <person name="Henrissat B."/>
            <person name="Kabir M.S."/>
            <person name="Jashni M.K."/>
            <person name="Kema G."/>
            <person name="Klaubauf S."/>
            <person name="Lapidus A."/>
            <person name="Levasseur A."/>
            <person name="Lindquist E."/>
            <person name="Mehrabi R."/>
            <person name="Ohm R.A."/>
            <person name="Owen T.J."/>
            <person name="Salamov A."/>
            <person name="Schwelm A."/>
            <person name="Schijlen E."/>
            <person name="Sun H."/>
            <person name="van den Burg H.A."/>
            <person name="van Ham R.C.H.J."/>
            <person name="Zhang S."/>
            <person name="Goodwin S.B."/>
            <person name="Grigoriev I.V."/>
            <person name="Collemare J."/>
            <person name="Bradshaw R.E."/>
        </authorList>
    </citation>
    <scope>NUCLEOTIDE SEQUENCE [LARGE SCALE GENOMIC DNA]</scope>
    <source>
        <strain evidence="3">NZE10 / CBS 128990</strain>
    </source>
</reference>
<feature type="compositionally biased region" description="Basic and acidic residues" evidence="1">
    <location>
        <begin position="37"/>
        <end position="50"/>
    </location>
</feature>